<name>A0A6A4BPB1_9STRA</name>
<evidence type="ECO:0000313" key="8">
    <source>
        <dbReference type="EMBL" id="KAE9183285.1"/>
    </source>
</evidence>
<dbReference type="EMBL" id="QXFZ01001990">
    <property type="protein sequence ID" value="KAE9082165.1"/>
    <property type="molecule type" value="Genomic_DNA"/>
</dbReference>
<dbReference type="Proteomes" id="UP000437068">
    <property type="component" value="Unassembled WGS sequence"/>
</dbReference>
<organism evidence="9 12">
    <name type="scientific">Phytophthora fragariae</name>
    <dbReference type="NCBI Taxonomy" id="53985"/>
    <lineage>
        <taxon>Eukaryota</taxon>
        <taxon>Sar</taxon>
        <taxon>Stramenopiles</taxon>
        <taxon>Oomycota</taxon>
        <taxon>Peronosporomycetes</taxon>
        <taxon>Peronosporales</taxon>
        <taxon>Peronosporaceae</taxon>
        <taxon>Phytophthora</taxon>
    </lineage>
</organism>
<gene>
    <name evidence="9" type="ORF">PF001_g25285</name>
    <name evidence="8" type="ORF">PF002_g26750</name>
    <name evidence="6" type="ORF">PF004_g32581</name>
    <name evidence="7" type="ORF">PF005_g26003</name>
    <name evidence="5" type="ORF">PF006_g25300</name>
    <name evidence="4" type="ORF">PF007_g22377</name>
    <name evidence="2" type="ORF">PF009_g22523</name>
    <name evidence="3" type="ORF">PF011_g25118</name>
</gene>
<evidence type="ECO:0000313" key="7">
    <source>
        <dbReference type="EMBL" id="KAE9174089.1"/>
    </source>
</evidence>
<keyword evidence="11" id="KW-1185">Reference proteome</keyword>
<evidence type="ECO:0000256" key="1">
    <source>
        <dbReference type="SAM" id="SignalP"/>
    </source>
</evidence>
<feature type="signal peptide" evidence="1">
    <location>
        <begin position="1"/>
        <end position="24"/>
    </location>
</feature>
<dbReference type="EMBL" id="QXGC01010776">
    <property type="protein sequence ID" value="KAE9156470.1"/>
    <property type="molecule type" value="Genomic_DNA"/>
</dbReference>
<reference evidence="10 11" key="1">
    <citation type="submission" date="2018-08" db="EMBL/GenBank/DDBJ databases">
        <title>Genomic investigation of the strawberry pathogen Phytophthora fragariae indicates pathogenicity is determined by transcriptional variation in three key races.</title>
        <authorList>
            <person name="Adams T.M."/>
            <person name="Armitage A.D."/>
            <person name="Sobczyk M.K."/>
            <person name="Bates H.J."/>
            <person name="Dunwell J.M."/>
            <person name="Nellist C.F."/>
            <person name="Harrison R.J."/>
        </authorList>
    </citation>
    <scope>NUCLEOTIDE SEQUENCE [LARGE SCALE GENOMIC DNA]</scope>
    <source>
        <strain evidence="9 12">A4</strain>
        <strain evidence="8 13">BC-1</strain>
        <strain evidence="6 17">BC-23</strain>
        <strain evidence="7 11">NOV-27</strain>
        <strain evidence="5 14">NOV-5</strain>
        <strain evidence="4 15">NOV-71</strain>
        <strain evidence="2 10">NOV-9</strain>
        <strain evidence="3 16">SCRP245</strain>
    </source>
</reference>
<dbReference type="Proteomes" id="UP000476176">
    <property type="component" value="Unassembled WGS sequence"/>
</dbReference>
<evidence type="ECO:0000313" key="3">
    <source>
        <dbReference type="EMBL" id="KAE8973771.1"/>
    </source>
</evidence>
<dbReference type="EMBL" id="QXGF01001871">
    <property type="protein sequence ID" value="KAE8927305.1"/>
    <property type="molecule type" value="Genomic_DNA"/>
</dbReference>
<feature type="chain" id="PRO_5036167090" evidence="1">
    <location>
        <begin position="25"/>
        <end position="53"/>
    </location>
</feature>
<evidence type="ECO:0000313" key="10">
    <source>
        <dbReference type="Proteomes" id="UP000429523"/>
    </source>
</evidence>
<evidence type="ECO:0000313" key="5">
    <source>
        <dbReference type="EMBL" id="KAE9089694.1"/>
    </source>
</evidence>
<dbReference type="Proteomes" id="UP000440367">
    <property type="component" value="Unassembled WGS sequence"/>
</dbReference>
<keyword evidence="1" id="KW-0732">Signal</keyword>
<evidence type="ECO:0000313" key="4">
    <source>
        <dbReference type="EMBL" id="KAE9082165.1"/>
    </source>
</evidence>
<dbReference type="EMBL" id="QXGB01002915">
    <property type="protein sequence ID" value="KAE9174089.1"/>
    <property type="molecule type" value="Genomic_DNA"/>
</dbReference>
<dbReference type="Proteomes" id="UP000440732">
    <property type="component" value="Unassembled WGS sequence"/>
</dbReference>
<evidence type="ECO:0000313" key="16">
    <source>
        <dbReference type="Proteomes" id="UP000460718"/>
    </source>
</evidence>
<accession>A0A6A4BPB1</accession>
<proteinExistence type="predicted"/>
<dbReference type="EMBL" id="QXFW01002998">
    <property type="protein sequence ID" value="KAE8973771.1"/>
    <property type="molecule type" value="Genomic_DNA"/>
</dbReference>
<evidence type="ECO:0000313" key="15">
    <source>
        <dbReference type="Proteomes" id="UP000441208"/>
    </source>
</evidence>
<evidence type="ECO:0000313" key="14">
    <source>
        <dbReference type="Proteomes" id="UP000440732"/>
    </source>
</evidence>
<comment type="caution">
    <text evidence="9">The sequence shown here is derived from an EMBL/GenBank/DDBJ whole genome shotgun (WGS) entry which is preliminary data.</text>
</comment>
<evidence type="ECO:0000313" key="13">
    <source>
        <dbReference type="Proteomes" id="UP000440367"/>
    </source>
</evidence>
<dbReference type="Proteomes" id="UP000433483">
    <property type="component" value="Unassembled WGS sequence"/>
</dbReference>
<evidence type="ECO:0000313" key="9">
    <source>
        <dbReference type="EMBL" id="KAE9278178.1"/>
    </source>
</evidence>
<evidence type="ECO:0000313" key="17">
    <source>
        <dbReference type="Proteomes" id="UP000476176"/>
    </source>
</evidence>
<evidence type="ECO:0000313" key="6">
    <source>
        <dbReference type="EMBL" id="KAE9156470.1"/>
    </source>
</evidence>
<dbReference type="Proteomes" id="UP000441208">
    <property type="component" value="Unassembled WGS sequence"/>
</dbReference>
<dbReference type="EMBL" id="QXGA01002946">
    <property type="protein sequence ID" value="KAE9089694.1"/>
    <property type="molecule type" value="Genomic_DNA"/>
</dbReference>
<sequence>MSLGITSVFLSVASIVACMRDVETQASACTLIKLDWVNWTGASRCASRCLWAT</sequence>
<evidence type="ECO:0000313" key="11">
    <source>
        <dbReference type="Proteomes" id="UP000433483"/>
    </source>
</evidence>
<evidence type="ECO:0000313" key="2">
    <source>
        <dbReference type="EMBL" id="KAE8927305.1"/>
    </source>
</evidence>
<protein>
    <submittedName>
        <fullName evidence="9">Uncharacterized protein</fullName>
    </submittedName>
</protein>
<dbReference type="AlphaFoldDB" id="A0A6A4BPB1"/>
<dbReference type="Proteomes" id="UP000460718">
    <property type="component" value="Unassembled WGS sequence"/>
</dbReference>
<dbReference type="Proteomes" id="UP000429523">
    <property type="component" value="Unassembled WGS sequence"/>
</dbReference>
<dbReference type="EMBL" id="QXGE01002934">
    <property type="protein sequence ID" value="KAE9278178.1"/>
    <property type="molecule type" value="Genomic_DNA"/>
</dbReference>
<dbReference type="EMBL" id="QXGD01002859">
    <property type="protein sequence ID" value="KAE9183285.1"/>
    <property type="molecule type" value="Genomic_DNA"/>
</dbReference>
<evidence type="ECO:0000313" key="12">
    <source>
        <dbReference type="Proteomes" id="UP000437068"/>
    </source>
</evidence>